<evidence type="ECO:0000259" key="2">
    <source>
        <dbReference type="Pfam" id="PF07589"/>
    </source>
</evidence>
<evidence type="ECO:0000313" key="4">
    <source>
        <dbReference type="Proteomes" id="UP000732399"/>
    </source>
</evidence>
<protein>
    <submittedName>
        <fullName evidence="3">PEP-CTERM sorting domain-containing protein</fullName>
    </submittedName>
</protein>
<evidence type="ECO:0000256" key="1">
    <source>
        <dbReference type="SAM" id="SignalP"/>
    </source>
</evidence>
<feature type="chain" id="PRO_5047190014" evidence="1">
    <location>
        <begin position="21"/>
        <end position="210"/>
    </location>
</feature>
<feature type="domain" description="Ice-binding protein C-terminal" evidence="2">
    <location>
        <begin position="178"/>
        <end position="201"/>
    </location>
</feature>
<gene>
    <name evidence="3" type="ORF">HBH26_03655</name>
</gene>
<organism evidence="3 4">
    <name type="scientific">Sphingomonas corticis</name>
    <dbReference type="NCBI Taxonomy" id="2722791"/>
    <lineage>
        <taxon>Bacteria</taxon>
        <taxon>Pseudomonadati</taxon>
        <taxon>Pseudomonadota</taxon>
        <taxon>Alphaproteobacteria</taxon>
        <taxon>Sphingomonadales</taxon>
        <taxon>Sphingomonadaceae</taxon>
        <taxon>Sphingomonas</taxon>
    </lineage>
</organism>
<comment type="caution">
    <text evidence="3">The sequence shown here is derived from an EMBL/GenBank/DDBJ whole genome shotgun (WGS) entry which is preliminary data.</text>
</comment>
<evidence type="ECO:0000313" key="3">
    <source>
        <dbReference type="EMBL" id="NJR77712.1"/>
    </source>
</evidence>
<dbReference type="RefSeq" id="WP_168133243.1">
    <property type="nucleotide sequence ID" value="NZ_JAAVJH010000002.1"/>
</dbReference>
<name>A0ABX1CI90_9SPHN</name>
<keyword evidence="4" id="KW-1185">Reference proteome</keyword>
<dbReference type="Pfam" id="PF07589">
    <property type="entry name" value="PEP-CTERM"/>
    <property type="match status" value="1"/>
</dbReference>
<dbReference type="Proteomes" id="UP000732399">
    <property type="component" value="Unassembled WGS sequence"/>
</dbReference>
<dbReference type="InterPro" id="IPR013424">
    <property type="entry name" value="Ice-binding_C"/>
</dbReference>
<accession>A0ABX1CI90</accession>
<sequence length="210" mass="20671">MRYAIMAAVALGAAAVPASAAPVITFNGGQGGNAAGTTVFQNYDSLTSGSSIGTDAFVYSSSGSTASRPGFGSSGNFAAVLANGSYSVAFAASSVFSFVLGSLDTYNTLLLSFEDGTSLSLAGGDIKGGGAFTSGSTGSATSNGLVTYNAGTGPRMVGATFTSTDNSFEFDNLAANGVPEPATWALMILGFGAVGGALRRRTGRLAIATA</sequence>
<feature type="signal peptide" evidence="1">
    <location>
        <begin position="1"/>
        <end position="20"/>
    </location>
</feature>
<reference evidence="3 4" key="1">
    <citation type="submission" date="2020-03" db="EMBL/GenBank/DDBJ databases">
        <authorList>
            <person name="Wang L."/>
            <person name="He N."/>
            <person name="Li Y."/>
            <person name="Fang Y."/>
            <person name="Zhang F."/>
        </authorList>
    </citation>
    <scope>NUCLEOTIDE SEQUENCE [LARGE SCALE GENOMIC DNA]</scope>
    <source>
        <strain evidence="3 4">36D10-4-7</strain>
    </source>
</reference>
<dbReference type="EMBL" id="JAAVJH010000002">
    <property type="protein sequence ID" value="NJR77712.1"/>
    <property type="molecule type" value="Genomic_DNA"/>
</dbReference>
<keyword evidence="1" id="KW-0732">Signal</keyword>
<dbReference type="NCBIfam" id="NF035944">
    <property type="entry name" value="PEPxxWA-CTERM"/>
    <property type="match status" value="1"/>
</dbReference>
<proteinExistence type="predicted"/>
<dbReference type="NCBIfam" id="TIGR02595">
    <property type="entry name" value="PEP_CTERM"/>
    <property type="match status" value="1"/>
</dbReference>